<dbReference type="AlphaFoldDB" id="A0A8S9ZSI1"/>
<evidence type="ECO:0000313" key="6">
    <source>
        <dbReference type="Proteomes" id="UP000605970"/>
    </source>
</evidence>
<dbReference type="EMBL" id="JABEBT010000028">
    <property type="protein sequence ID" value="KAF7636611.1"/>
    <property type="molecule type" value="Genomic_DNA"/>
</dbReference>
<dbReference type="CDD" id="cd22438">
    <property type="entry name" value="KH-I_PCBP_rpt1"/>
    <property type="match status" value="1"/>
</dbReference>
<dbReference type="OrthoDB" id="442947at2759"/>
<dbReference type="InterPro" id="IPR004088">
    <property type="entry name" value="KH_dom_type_1"/>
</dbReference>
<keyword evidence="1" id="KW-0677">Repeat</keyword>
<evidence type="ECO:0000259" key="4">
    <source>
        <dbReference type="SMART" id="SM00322"/>
    </source>
</evidence>
<dbReference type="SMART" id="SM00322">
    <property type="entry name" value="KH"/>
    <property type="match status" value="2"/>
</dbReference>
<dbReference type="PANTHER" id="PTHR10288">
    <property type="entry name" value="KH DOMAIN CONTAINING RNA BINDING PROTEIN"/>
    <property type="match status" value="1"/>
</dbReference>
<proteinExistence type="predicted"/>
<dbReference type="InterPro" id="IPR004087">
    <property type="entry name" value="KH_dom"/>
</dbReference>
<comment type="caution">
    <text evidence="5">The sequence shown here is derived from an EMBL/GenBank/DDBJ whole genome shotgun (WGS) entry which is preliminary data.</text>
</comment>
<feature type="domain" description="K Homology" evidence="4">
    <location>
        <begin position="178"/>
        <end position="249"/>
    </location>
</feature>
<name>A0A8S9ZSI1_9BILA</name>
<feature type="region of interest" description="Disordered" evidence="3">
    <location>
        <begin position="70"/>
        <end position="89"/>
    </location>
</feature>
<dbReference type="SUPFAM" id="SSF54791">
    <property type="entry name" value="Eukaryotic type KH-domain (KH-domain type I)"/>
    <property type="match status" value="2"/>
</dbReference>
<gene>
    <name evidence="5" type="ORF">Mgra_00004009</name>
</gene>
<sequence length="554" mass="61274">MNSTTTTTTNSPLSTIKNNSNKNCAFFSSFLCNYPLGKEKLMKLNNNKNFKNKNNSFYSQQNSEINSIKNNSASQTTNEGNKLNENSIENTQQKDNVILTIRLLMQGKDVGSIIGKKGDFVKQIRETSGAKINITDGASPERIVTISGSSTAIDLAFNMIARKFEEDIPNPQIGAQKPPITLRLIIPASQCGSLIGKGGSKIREIRDKTGASLQVANEMLSNSTEKPVTISGNSEALIGCMRHVCHILLESPAKGTTIQYKPLGTNLIASTNNSISLIANTQKDGNLLIKTQNNLNNVFNTQQTFGLLNNYPLLQQQILQQQTQTQKHLIGNNNLLIPQQIALLQQNHLLPLNIQQQQQQQQTAAALLAAASVLNPTFVANNLPNLQDQQSQNIGFYKLPQQESFVLDPVTLTLLANQQQNNTPIDYISLLTGQKQQNTLDSSTINFQQQQMLIQQQHLNNLLFYQQQQSQLQNTIDSSSTNNVNTSARIINIQILNKNSDYFIKIQKFVSLPTDSMVLAAALNSRNTGSNESISTKKKQRDGSVDIFLKETIK</sequence>
<dbReference type="PROSITE" id="PS50084">
    <property type="entry name" value="KH_TYPE_1"/>
    <property type="match status" value="2"/>
</dbReference>
<organism evidence="5 6">
    <name type="scientific">Meloidogyne graminicola</name>
    <dbReference type="NCBI Taxonomy" id="189291"/>
    <lineage>
        <taxon>Eukaryota</taxon>
        <taxon>Metazoa</taxon>
        <taxon>Ecdysozoa</taxon>
        <taxon>Nematoda</taxon>
        <taxon>Chromadorea</taxon>
        <taxon>Rhabditida</taxon>
        <taxon>Tylenchina</taxon>
        <taxon>Tylenchomorpha</taxon>
        <taxon>Tylenchoidea</taxon>
        <taxon>Meloidogynidae</taxon>
        <taxon>Meloidogyninae</taxon>
        <taxon>Meloidogyne</taxon>
    </lineage>
</organism>
<accession>A0A8S9ZSI1</accession>
<evidence type="ECO:0000256" key="1">
    <source>
        <dbReference type="ARBA" id="ARBA00022737"/>
    </source>
</evidence>
<evidence type="ECO:0000313" key="5">
    <source>
        <dbReference type="EMBL" id="KAF7636611.1"/>
    </source>
</evidence>
<keyword evidence="2" id="KW-0694">RNA-binding</keyword>
<dbReference type="Proteomes" id="UP000605970">
    <property type="component" value="Unassembled WGS sequence"/>
</dbReference>
<dbReference type="CDD" id="cd02396">
    <property type="entry name" value="KH-I_PCBP_rpt2"/>
    <property type="match status" value="1"/>
</dbReference>
<dbReference type="Pfam" id="PF00013">
    <property type="entry name" value="KH_1"/>
    <property type="match status" value="2"/>
</dbReference>
<keyword evidence="6" id="KW-1185">Reference proteome</keyword>
<evidence type="ECO:0000256" key="3">
    <source>
        <dbReference type="SAM" id="MobiDB-lite"/>
    </source>
</evidence>
<feature type="domain" description="K Homology" evidence="4">
    <location>
        <begin position="97"/>
        <end position="165"/>
    </location>
</feature>
<dbReference type="GO" id="GO:0003723">
    <property type="term" value="F:RNA binding"/>
    <property type="evidence" value="ECO:0007669"/>
    <property type="project" value="UniProtKB-UniRule"/>
</dbReference>
<dbReference type="InterPro" id="IPR036612">
    <property type="entry name" value="KH_dom_type_1_sf"/>
</dbReference>
<reference evidence="5" key="1">
    <citation type="journal article" date="2020" name="Ecol. Evol.">
        <title>Genome structure and content of the rice root-knot nematode (Meloidogyne graminicola).</title>
        <authorList>
            <person name="Phan N.T."/>
            <person name="Danchin E.G.J."/>
            <person name="Klopp C."/>
            <person name="Perfus-Barbeoch L."/>
            <person name="Kozlowski D.K."/>
            <person name="Koutsovoulos G.D."/>
            <person name="Lopez-Roques C."/>
            <person name="Bouchez O."/>
            <person name="Zahm M."/>
            <person name="Besnard G."/>
            <person name="Bellafiore S."/>
        </authorList>
    </citation>
    <scope>NUCLEOTIDE SEQUENCE</scope>
    <source>
        <strain evidence="5">VN-18</strain>
    </source>
</reference>
<protein>
    <recommendedName>
        <fullName evidence="4">K Homology domain-containing protein</fullName>
    </recommendedName>
</protein>
<dbReference type="Gene3D" id="3.30.1370.10">
    <property type="entry name" value="K Homology domain, type 1"/>
    <property type="match status" value="2"/>
</dbReference>
<evidence type="ECO:0000256" key="2">
    <source>
        <dbReference type="PROSITE-ProRule" id="PRU00117"/>
    </source>
</evidence>